<dbReference type="Gene3D" id="3.40.50.300">
    <property type="entry name" value="P-loop containing nucleotide triphosphate hydrolases"/>
    <property type="match status" value="1"/>
</dbReference>
<dbReference type="SUPFAM" id="SSF52540">
    <property type="entry name" value="P-loop containing nucleoside triphosphate hydrolases"/>
    <property type="match status" value="1"/>
</dbReference>
<dbReference type="KEGG" id="nhu:H0264_24875"/>
<dbReference type="PANTHER" id="PTHR43883:SF1">
    <property type="entry name" value="GLUCONOKINASE"/>
    <property type="match status" value="1"/>
</dbReference>
<dbReference type="RefSeq" id="WP_181579774.1">
    <property type="nucleotide sequence ID" value="NZ_CP059399.1"/>
</dbReference>
<name>A0A7D6Z791_9NOCA</name>
<reference evidence="1 2" key="1">
    <citation type="submission" date="2020-07" db="EMBL/GenBank/DDBJ databases">
        <authorList>
            <person name="Zhuang K."/>
            <person name="Ran Y."/>
        </authorList>
    </citation>
    <scope>NUCLEOTIDE SEQUENCE [LARGE SCALE GENOMIC DNA]</scope>
    <source>
        <strain evidence="1 2">WCH-YHL-001</strain>
    </source>
</reference>
<dbReference type="AlphaFoldDB" id="A0A7D6Z791"/>
<dbReference type="Proteomes" id="UP000515512">
    <property type="component" value="Chromosome"/>
</dbReference>
<dbReference type="InterPro" id="IPR052732">
    <property type="entry name" value="Cell-binding_unc_protein"/>
</dbReference>
<dbReference type="EMBL" id="CP059399">
    <property type="protein sequence ID" value="QLY28568.1"/>
    <property type="molecule type" value="Genomic_DNA"/>
</dbReference>
<organism evidence="1 2">
    <name type="scientific">Nocardia huaxiensis</name>
    <dbReference type="NCBI Taxonomy" id="2755382"/>
    <lineage>
        <taxon>Bacteria</taxon>
        <taxon>Bacillati</taxon>
        <taxon>Actinomycetota</taxon>
        <taxon>Actinomycetes</taxon>
        <taxon>Mycobacteriales</taxon>
        <taxon>Nocardiaceae</taxon>
        <taxon>Nocardia</taxon>
    </lineage>
</organism>
<evidence type="ECO:0000313" key="2">
    <source>
        <dbReference type="Proteomes" id="UP000515512"/>
    </source>
</evidence>
<accession>A0A7D6Z791</accession>
<dbReference type="InterPro" id="IPR027417">
    <property type="entry name" value="P-loop_NTPase"/>
</dbReference>
<sequence length="500" mass="54437">MAPNHQPFAQVRETHTGVVFLCGERAYKVKKPVVTDFLDFGTAAARERACARELELNRRFAPDVYLGLAQLSDPTGGPDEPVIVMRRMPDSARLADRLDADEEAPELSALAELLARLHDAARRGPEISAAGTPAAVRARWQALLHSLREQPLGALDPDDVEYAELLAGRFLDGRGDLLAQRIAQGRIVDGHGDLLAEDIFVLPDGFRILDCLDFDDALRYVDRLDDAAFLAMDLEFRGHSRLAEDFLREYLRRSGDAPPASLRHHYLAYRALVRAKTDRLRAAQGDPEAGGQARRHLRLTLRHLAAGAVRLVLVGGLPGTGKSTVAAQLGRLTGAEVISSDTVRAELRARGAITGRAGVFGAGAYRPQAKHAVYTQMLERARERLAHGVPVILDAAWTDVAERRRAVRLATDTCSDLVQLCCTCPGTMAAARMRTRAHGDSEATPAIAEAMAVAGEYWCGATLLDTTDTLEHTVAAALREWDAAPLRAPRRPESSSLPSR</sequence>
<dbReference type="SUPFAM" id="SSF56112">
    <property type="entry name" value="Protein kinase-like (PK-like)"/>
    <property type="match status" value="1"/>
</dbReference>
<dbReference type="Pfam" id="PF13671">
    <property type="entry name" value="AAA_33"/>
    <property type="match status" value="1"/>
</dbReference>
<dbReference type="PANTHER" id="PTHR43883">
    <property type="entry name" value="SLR0207 PROTEIN"/>
    <property type="match status" value="1"/>
</dbReference>
<proteinExistence type="predicted"/>
<evidence type="ECO:0000313" key="1">
    <source>
        <dbReference type="EMBL" id="QLY28568.1"/>
    </source>
</evidence>
<gene>
    <name evidence="1" type="ORF">H0264_24875</name>
</gene>
<protein>
    <submittedName>
        <fullName evidence="1">AAA family ATPase</fullName>
    </submittedName>
</protein>
<dbReference type="InterPro" id="IPR011009">
    <property type="entry name" value="Kinase-like_dom_sf"/>
</dbReference>
<keyword evidence="2" id="KW-1185">Reference proteome</keyword>